<dbReference type="OrthoDB" id="48775at2"/>
<dbReference type="InterPro" id="IPR010982">
    <property type="entry name" value="Lambda_DNA-bd_dom_sf"/>
</dbReference>
<dbReference type="Pfam" id="PF01381">
    <property type="entry name" value="HTH_3"/>
    <property type="match status" value="1"/>
</dbReference>
<protein>
    <submittedName>
        <fullName evidence="2">Helix-turn-helix domain containing protein</fullName>
    </submittedName>
</protein>
<evidence type="ECO:0000313" key="2">
    <source>
        <dbReference type="EMBL" id="ERJ11826.1"/>
    </source>
</evidence>
<dbReference type="EMBL" id="AFNU02000007">
    <property type="protein sequence ID" value="ERJ11826.1"/>
    <property type="molecule type" value="Genomic_DNA"/>
</dbReference>
<proteinExistence type="predicted"/>
<dbReference type="Gene3D" id="1.10.260.40">
    <property type="entry name" value="lambda repressor-like DNA-binding domains"/>
    <property type="match status" value="1"/>
</dbReference>
<name>U2EAG9_9MOLU</name>
<feature type="domain" description="HTH cro/C1-type" evidence="1">
    <location>
        <begin position="5"/>
        <end position="33"/>
    </location>
</feature>
<evidence type="ECO:0000313" key="3">
    <source>
        <dbReference type="Proteomes" id="UP000005707"/>
    </source>
</evidence>
<comment type="caution">
    <text evidence="2">The sequence shown here is derived from an EMBL/GenBank/DDBJ whole genome shotgun (WGS) entry which is preliminary data.</text>
</comment>
<sequence>MEYTLRDILKNVGITQKDIAEYLGISRQYLNSYLDETYEDPRMPEKFMLSLIFLFNCKTREEFYKEAYERNSKAIKKRLNTIKDTKSKVDMIFNIDNDKKLELFKIIDYLNSIMKMDAKLIEAFGLLIQNLSKNDNYKSLLTFLGKKHMLIEFDDNHFNEEELLSREALLFKALESESLDFNDYRALHQQFKQTVKNQTDIDINALKQSLRELGFNNLDDVELLELINKYETLKRKQ</sequence>
<gene>
    <name evidence="2" type="ORF">HLPCO_002065</name>
</gene>
<evidence type="ECO:0000259" key="1">
    <source>
        <dbReference type="PROSITE" id="PS50943"/>
    </source>
</evidence>
<dbReference type="PROSITE" id="PS50943">
    <property type="entry name" value="HTH_CROC1"/>
    <property type="match status" value="1"/>
</dbReference>
<reference evidence="2 3" key="2">
    <citation type="journal article" date="2013" name="PLoS ONE">
        <title>INDIGO - INtegrated Data Warehouse of MIcrobial GenOmes with Examples from the Red Sea Extremophiles.</title>
        <authorList>
            <person name="Alam I."/>
            <person name="Antunes A."/>
            <person name="Kamau A.A."/>
            <person name="Ba Alawi W."/>
            <person name="Kalkatawi M."/>
            <person name="Stingl U."/>
            <person name="Bajic V.B."/>
        </authorList>
    </citation>
    <scope>NUCLEOTIDE SEQUENCE [LARGE SCALE GENOMIC DNA]</scope>
    <source>
        <strain evidence="2 3">SSD-17B</strain>
    </source>
</reference>
<dbReference type="InParanoid" id="U2EAG9"/>
<dbReference type="Proteomes" id="UP000005707">
    <property type="component" value="Unassembled WGS sequence"/>
</dbReference>
<keyword evidence="3" id="KW-1185">Reference proteome</keyword>
<dbReference type="CDD" id="cd00093">
    <property type="entry name" value="HTH_XRE"/>
    <property type="match status" value="1"/>
</dbReference>
<dbReference type="SUPFAM" id="SSF47413">
    <property type="entry name" value="lambda repressor-like DNA-binding domains"/>
    <property type="match status" value="1"/>
</dbReference>
<organism evidence="2 3">
    <name type="scientific">Haloplasma contractile SSD-17B</name>
    <dbReference type="NCBI Taxonomy" id="1033810"/>
    <lineage>
        <taxon>Bacteria</taxon>
        <taxon>Bacillati</taxon>
        <taxon>Mycoplasmatota</taxon>
        <taxon>Mollicutes</taxon>
        <taxon>Haloplasmatales</taxon>
        <taxon>Haloplasmataceae</taxon>
        <taxon>Haloplasma</taxon>
    </lineage>
</organism>
<dbReference type="GO" id="GO:0003677">
    <property type="term" value="F:DNA binding"/>
    <property type="evidence" value="ECO:0007669"/>
    <property type="project" value="InterPro"/>
</dbReference>
<reference evidence="2 3" key="1">
    <citation type="journal article" date="2011" name="J. Bacteriol.">
        <title>Genome sequence of Haloplasma contractile, an unusual contractile bacterium from a deep-sea anoxic brine lake.</title>
        <authorList>
            <person name="Antunes A."/>
            <person name="Alam I."/>
            <person name="El Dorry H."/>
            <person name="Siam R."/>
            <person name="Robertson A."/>
            <person name="Bajic V.B."/>
            <person name="Stingl U."/>
        </authorList>
    </citation>
    <scope>NUCLEOTIDE SEQUENCE [LARGE SCALE GENOMIC DNA]</scope>
    <source>
        <strain evidence="2 3">SSD-17B</strain>
    </source>
</reference>
<dbReference type="AlphaFoldDB" id="U2EAG9"/>
<dbReference type="RefSeq" id="WP_008824552.1">
    <property type="nucleotide sequence ID" value="NZ_AFNU02000007.1"/>
</dbReference>
<accession>U2EAG9</accession>
<dbReference type="InterPro" id="IPR001387">
    <property type="entry name" value="Cro/C1-type_HTH"/>
</dbReference>